<dbReference type="Pfam" id="PF00294">
    <property type="entry name" value="PfkB"/>
    <property type="match status" value="1"/>
</dbReference>
<evidence type="ECO:0000313" key="6">
    <source>
        <dbReference type="EMBL" id="TQK95202.1"/>
    </source>
</evidence>
<feature type="domain" description="Carbohydrate kinase PfkB" evidence="5">
    <location>
        <begin position="5"/>
        <end position="304"/>
    </location>
</feature>
<dbReference type="SUPFAM" id="SSF53613">
    <property type="entry name" value="Ribokinase-like"/>
    <property type="match status" value="1"/>
</dbReference>
<name>A0A542U7Y8_9ACTN</name>
<keyword evidence="3 6" id="KW-0418">Kinase</keyword>
<reference evidence="6 7" key="1">
    <citation type="submission" date="2019-06" db="EMBL/GenBank/DDBJ databases">
        <title>Sequencing the genomes of 1000 actinobacteria strains.</title>
        <authorList>
            <person name="Klenk H.-P."/>
        </authorList>
    </citation>
    <scope>NUCLEOTIDE SEQUENCE [LARGE SCALE GENOMIC DNA]</scope>
    <source>
        <strain evidence="6 7">DSM 41929</strain>
    </source>
</reference>
<dbReference type="GO" id="GO:0016301">
    <property type="term" value="F:kinase activity"/>
    <property type="evidence" value="ECO:0007669"/>
    <property type="project" value="UniProtKB-KW"/>
</dbReference>
<evidence type="ECO:0000256" key="3">
    <source>
        <dbReference type="ARBA" id="ARBA00022777"/>
    </source>
</evidence>
<proteinExistence type="inferred from homology"/>
<dbReference type="CDD" id="cd01166">
    <property type="entry name" value="KdgK"/>
    <property type="match status" value="1"/>
</dbReference>
<dbReference type="EMBL" id="VFNX01000001">
    <property type="protein sequence ID" value="TQK95202.1"/>
    <property type="molecule type" value="Genomic_DNA"/>
</dbReference>
<dbReference type="PANTHER" id="PTHR43320">
    <property type="entry name" value="SUGAR KINASE"/>
    <property type="match status" value="1"/>
</dbReference>
<gene>
    <name evidence="6" type="ORF">FB563_0069</name>
</gene>
<protein>
    <submittedName>
        <fullName evidence="6">2-dehydro-3-deoxygluconokinase</fullName>
    </submittedName>
</protein>
<feature type="region of interest" description="Disordered" evidence="4">
    <location>
        <begin position="305"/>
        <end position="357"/>
    </location>
</feature>
<keyword evidence="2" id="KW-0808">Transferase</keyword>
<dbReference type="AlphaFoldDB" id="A0A542U7Y8"/>
<dbReference type="InterPro" id="IPR029056">
    <property type="entry name" value="Ribokinase-like"/>
</dbReference>
<dbReference type="Proteomes" id="UP000318103">
    <property type="component" value="Unassembled WGS sequence"/>
</dbReference>
<accession>A0A542U7Y8</accession>
<evidence type="ECO:0000256" key="2">
    <source>
        <dbReference type="ARBA" id="ARBA00022679"/>
    </source>
</evidence>
<dbReference type="PANTHER" id="PTHR43320:SF2">
    <property type="entry name" value="2-DEHYDRO-3-DEOXYGLUCONOKINASE_2-DEHYDRO-3-DEOXYGALACTONOKINASE"/>
    <property type="match status" value="1"/>
</dbReference>
<dbReference type="InterPro" id="IPR052700">
    <property type="entry name" value="Carb_kinase_PfkB-like"/>
</dbReference>
<comment type="caution">
    <text evidence="6">The sequence shown here is derived from an EMBL/GenBank/DDBJ whole genome shotgun (WGS) entry which is preliminary data.</text>
</comment>
<organism evidence="6 7">
    <name type="scientific">Streptomyces puniciscabiei</name>
    <dbReference type="NCBI Taxonomy" id="164348"/>
    <lineage>
        <taxon>Bacteria</taxon>
        <taxon>Bacillati</taxon>
        <taxon>Actinomycetota</taxon>
        <taxon>Actinomycetes</taxon>
        <taxon>Kitasatosporales</taxon>
        <taxon>Streptomycetaceae</taxon>
        <taxon>Streptomyces</taxon>
    </lineage>
</organism>
<evidence type="ECO:0000259" key="5">
    <source>
        <dbReference type="Pfam" id="PF00294"/>
    </source>
</evidence>
<dbReference type="RefSeq" id="WP_055707652.1">
    <property type="nucleotide sequence ID" value="NZ_JBPJFI010000001.1"/>
</dbReference>
<keyword evidence="7" id="KW-1185">Reference proteome</keyword>
<evidence type="ECO:0000256" key="1">
    <source>
        <dbReference type="ARBA" id="ARBA00010688"/>
    </source>
</evidence>
<dbReference type="InterPro" id="IPR011611">
    <property type="entry name" value="PfkB_dom"/>
</dbReference>
<evidence type="ECO:0000256" key="4">
    <source>
        <dbReference type="SAM" id="MobiDB-lite"/>
    </source>
</evidence>
<sequence>MSSPEVIALGEVMLRFDPGEGRVRTARTFQVWEGGGEYNVVRGLRRCFGLRTAVVTALVDNAVGRLAEDLILQGGVDTSLIRWVPGDGIGRTARNGLNFVERGFGIRGALGVSDRANTAVSQLRKGDVDWHALFAAGPRWFHTGGIFAGLSDTTVDVADEAMAAARRHGVTVSYDPNYRPSLWTDRGGAERAREVDLRLARHADVVVGALGLAGPYPGAVHVRADQVPEALAEVADLLPEAKVLATTLRGVPSAGVNDWSSAAWSPATGFVAGPDMPGLHVLDRIGSGDAFAAGLVYGLLTSAPGPEDESTAGSGPADGRWSAKAPRHRPLGRPASQHAPLRRPAAEPLTGAEPTGAPVTTARLERALAYGTAHGALAMTTPGDVSMASLAEVEALVAGGSAAVRR</sequence>
<evidence type="ECO:0000313" key="7">
    <source>
        <dbReference type="Proteomes" id="UP000318103"/>
    </source>
</evidence>
<comment type="similarity">
    <text evidence="1">Belongs to the carbohydrate kinase PfkB family.</text>
</comment>
<dbReference type="Gene3D" id="3.40.1190.20">
    <property type="match status" value="2"/>
</dbReference>